<dbReference type="GO" id="GO:0005737">
    <property type="term" value="C:cytoplasm"/>
    <property type="evidence" value="ECO:0007669"/>
    <property type="project" value="TreeGrafter"/>
</dbReference>
<dbReference type="Pfam" id="PF01633">
    <property type="entry name" value="Choline_kinase"/>
    <property type="match status" value="1"/>
</dbReference>
<dbReference type="Gene3D" id="3.90.550.10">
    <property type="entry name" value="Spore Coat Polysaccharide Biosynthesis Protein SpsA, Chain A"/>
    <property type="match status" value="1"/>
</dbReference>
<dbReference type="GO" id="GO:0006646">
    <property type="term" value="P:phosphatidylethanolamine biosynthetic process"/>
    <property type="evidence" value="ECO:0007669"/>
    <property type="project" value="TreeGrafter"/>
</dbReference>
<comment type="caution">
    <text evidence="2">The sequence shown here is derived from an EMBL/GenBank/DDBJ whole genome shotgun (WGS) entry which is preliminary data.</text>
</comment>
<gene>
    <name evidence="2" type="ORF">DWX92_10360</name>
</gene>
<dbReference type="Gene3D" id="3.90.1200.10">
    <property type="match status" value="1"/>
</dbReference>
<dbReference type="EMBL" id="QRVM01000062">
    <property type="protein sequence ID" value="RGS44627.1"/>
    <property type="molecule type" value="Genomic_DNA"/>
</dbReference>
<feature type="domain" description="MobA-like NTP transferase" evidence="1">
    <location>
        <begin position="69"/>
        <end position="169"/>
    </location>
</feature>
<dbReference type="SUPFAM" id="SSF56112">
    <property type="entry name" value="Protein kinase-like (PK-like)"/>
    <property type="match status" value="1"/>
</dbReference>
<dbReference type="PANTHER" id="PTHR22603">
    <property type="entry name" value="CHOLINE/ETHANOALAMINE KINASE"/>
    <property type="match status" value="1"/>
</dbReference>
<keyword evidence="2" id="KW-0418">Kinase</keyword>
<dbReference type="AlphaFoldDB" id="A0A412IX22"/>
<organism evidence="2 3">
    <name type="scientific">Holdemanella biformis</name>
    <dbReference type="NCBI Taxonomy" id="1735"/>
    <lineage>
        <taxon>Bacteria</taxon>
        <taxon>Bacillati</taxon>
        <taxon>Bacillota</taxon>
        <taxon>Erysipelotrichia</taxon>
        <taxon>Erysipelotrichales</taxon>
        <taxon>Erysipelotrichaceae</taxon>
        <taxon>Holdemanella</taxon>
    </lineage>
</organism>
<evidence type="ECO:0000313" key="2">
    <source>
        <dbReference type="EMBL" id="RGS44627.1"/>
    </source>
</evidence>
<dbReference type="InterPro" id="IPR025877">
    <property type="entry name" value="MobA-like_NTP_Trfase"/>
</dbReference>
<sequence>MNIVDKSVLKKIYELGKVSQRHLADVCGYSLGKINQSIQFLQNNEYIDSNWNLTDKSQVLIESYKPKKAIILAAGLGMRMIPINTEVPKALLKVKGQTLIERLIRQLHEVGVYDICVVVGFMKEEFEFLIDDYNVSLVCNMEYARKNNMYSLNLVNSNLENTYIVPCDIWCEENPFSACELYSWYMIKNEETLNTSVRLNKKFELAKTKMNEVGDTMIGISYISFMDAPLIRKRISSMSCQREYEHAFWEDALYVKDKMIVSPYVFNKAYEVNTYEQLRDLDEDTETLNSHLMQIISDTLDCELSDIQSIYPLKKGMTNRSFSFEVNSKRYIMRVPGEGTDKLINRRHEYDVYQVIKDEHICDPVIYMNPDNGYKITEYIEDAHACDPTYFGDVRDCMKKLRAFHNKKLKVNHTFEVFEELEKYESYWQGSPSIYRDYKETKKHIYELKEFVDGQPKEWGLSHIDSVPDNFLFSKDSLYLIDWEYAGMQDQHIDIAMFAIYSMYDRNDVETLIDLYFNKDCDDMVRIKIYAYIAICGLLWSNWCEYKRNLGVEFGEYSLKQYRYAKEYYRIVKEMLEERGVCLCTK</sequence>
<dbReference type="SUPFAM" id="SSF53448">
    <property type="entry name" value="Nucleotide-diphospho-sugar transferases"/>
    <property type="match status" value="1"/>
</dbReference>
<dbReference type="RefSeq" id="WP_118320550.1">
    <property type="nucleotide sequence ID" value="NZ_QRVM01000062.1"/>
</dbReference>
<dbReference type="Pfam" id="PF12804">
    <property type="entry name" value="NTP_transf_3"/>
    <property type="match status" value="1"/>
</dbReference>
<dbReference type="InterPro" id="IPR029044">
    <property type="entry name" value="Nucleotide-diphossugar_trans"/>
</dbReference>
<dbReference type="PANTHER" id="PTHR22603:SF66">
    <property type="entry name" value="ETHANOLAMINE KINASE"/>
    <property type="match status" value="1"/>
</dbReference>
<name>A0A412IX22_9FIRM</name>
<keyword evidence="2" id="KW-0808">Transferase</keyword>
<dbReference type="Proteomes" id="UP000285274">
    <property type="component" value="Unassembled WGS sequence"/>
</dbReference>
<protein>
    <submittedName>
        <fullName evidence="2">Choline kinase</fullName>
    </submittedName>
</protein>
<dbReference type="GO" id="GO:0016779">
    <property type="term" value="F:nucleotidyltransferase activity"/>
    <property type="evidence" value="ECO:0007669"/>
    <property type="project" value="UniProtKB-ARBA"/>
</dbReference>
<evidence type="ECO:0000259" key="1">
    <source>
        <dbReference type="Pfam" id="PF12804"/>
    </source>
</evidence>
<proteinExistence type="predicted"/>
<dbReference type="CDD" id="cd05151">
    <property type="entry name" value="ChoK-like"/>
    <property type="match status" value="1"/>
</dbReference>
<dbReference type="InterPro" id="IPR011009">
    <property type="entry name" value="Kinase-like_dom_sf"/>
</dbReference>
<evidence type="ECO:0000313" key="3">
    <source>
        <dbReference type="Proteomes" id="UP000285274"/>
    </source>
</evidence>
<reference evidence="2 3" key="1">
    <citation type="submission" date="2018-08" db="EMBL/GenBank/DDBJ databases">
        <title>A genome reference for cultivated species of the human gut microbiota.</title>
        <authorList>
            <person name="Zou Y."/>
            <person name="Xue W."/>
            <person name="Luo G."/>
        </authorList>
    </citation>
    <scope>NUCLEOTIDE SEQUENCE [LARGE SCALE GENOMIC DNA]</scope>
    <source>
        <strain evidence="2 3">AF22-10AC</strain>
    </source>
</reference>
<dbReference type="GO" id="GO:0004305">
    <property type="term" value="F:ethanolamine kinase activity"/>
    <property type="evidence" value="ECO:0007669"/>
    <property type="project" value="TreeGrafter"/>
</dbReference>
<dbReference type="Gene3D" id="3.30.200.20">
    <property type="entry name" value="Phosphorylase Kinase, domain 1"/>
    <property type="match status" value="1"/>
</dbReference>
<accession>A0A412IX22</accession>